<dbReference type="AlphaFoldDB" id="A0A8H3LQE5"/>
<comment type="caution">
    <text evidence="1">The sequence shown here is derived from an EMBL/GenBank/DDBJ whole genome shotgun (WGS) entry which is preliminary data.</text>
</comment>
<proteinExistence type="predicted"/>
<evidence type="ECO:0000313" key="1">
    <source>
        <dbReference type="EMBL" id="GES89474.1"/>
    </source>
</evidence>
<accession>A0A8H3LQE5</accession>
<protein>
    <submittedName>
        <fullName evidence="1">Uncharacterized protein</fullName>
    </submittedName>
</protein>
<name>A0A8H3LQE5_9GLOM</name>
<reference evidence="1" key="1">
    <citation type="submission" date="2019-10" db="EMBL/GenBank/DDBJ databases">
        <title>Conservation and host-specific expression of non-tandemly repeated heterogenous ribosome RNA gene in arbuscular mycorrhizal fungi.</title>
        <authorList>
            <person name="Maeda T."/>
            <person name="Kobayashi Y."/>
            <person name="Nakagawa T."/>
            <person name="Ezawa T."/>
            <person name="Yamaguchi K."/>
            <person name="Bino T."/>
            <person name="Nishimoto Y."/>
            <person name="Shigenobu S."/>
            <person name="Kawaguchi M."/>
        </authorList>
    </citation>
    <scope>NUCLEOTIDE SEQUENCE</scope>
    <source>
        <strain evidence="1">HR1</strain>
    </source>
</reference>
<dbReference type="Proteomes" id="UP000615446">
    <property type="component" value="Unassembled WGS sequence"/>
</dbReference>
<gene>
    <name evidence="1" type="ORF">RCL2_001637200</name>
</gene>
<organism evidence="1 2">
    <name type="scientific">Rhizophagus clarus</name>
    <dbReference type="NCBI Taxonomy" id="94130"/>
    <lineage>
        <taxon>Eukaryota</taxon>
        <taxon>Fungi</taxon>
        <taxon>Fungi incertae sedis</taxon>
        <taxon>Mucoromycota</taxon>
        <taxon>Glomeromycotina</taxon>
        <taxon>Glomeromycetes</taxon>
        <taxon>Glomerales</taxon>
        <taxon>Glomeraceae</taxon>
        <taxon>Rhizophagus</taxon>
    </lineage>
</organism>
<dbReference type="EMBL" id="BLAL01000187">
    <property type="protein sequence ID" value="GES89474.1"/>
    <property type="molecule type" value="Genomic_DNA"/>
</dbReference>
<evidence type="ECO:0000313" key="2">
    <source>
        <dbReference type="Proteomes" id="UP000615446"/>
    </source>
</evidence>
<sequence length="68" mass="8216">MKPVRNKLFSPKIVKIIQERIQVALVELFKDIIIQPTTNNNTSYLRFRNFQYNRNILLLYYIDNQNIS</sequence>